<gene>
    <name evidence="2" type="ORF">BCR38DRAFT_137565</name>
</gene>
<evidence type="ECO:0000313" key="3">
    <source>
        <dbReference type="Proteomes" id="UP000193689"/>
    </source>
</evidence>
<dbReference type="AlphaFoldDB" id="A0A1Y2EBP2"/>
<dbReference type="RefSeq" id="XP_040719011.1">
    <property type="nucleotide sequence ID" value="XM_040853607.1"/>
</dbReference>
<feature type="compositionally biased region" description="Low complexity" evidence="1">
    <location>
        <begin position="1"/>
        <end position="24"/>
    </location>
</feature>
<protein>
    <submittedName>
        <fullName evidence="2">Uncharacterized protein</fullName>
    </submittedName>
</protein>
<organism evidence="2 3">
    <name type="scientific">Pseudomassariella vexata</name>
    <dbReference type="NCBI Taxonomy" id="1141098"/>
    <lineage>
        <taxon>Eukaryota</taxon>
        <taxon>Fungi</taxon>
        <taxon>Dikarya</taxon>
        <taxon>Ascomycota</taxon>
        <taxon>Pezizomycotina</taxon>
        <taxon>Sordariomycetes</taxon>
        <taxon>Xylariomycetidae</taxon>
        <taxon>Amphisphaeriales</taxon>
        <taxon>Pseudomassariaceae</taxon>
        <taxon>Pseudomassariella</taxon>
    </lineage>
</organism>
<dbReference type="InParanoid" id="A0A1Y2EBP2"/>
<keyword evidence="3" id="KW-1185">Reference proteome</keyword>
<reference evidence="2 3" key="1">
    <citation type="submission" date="2016-07" db="EMBL/GenBank/DDBJ databases">
        <title>Pervasive Adenine N6-methylation of Active Genes in Fungi.</title>
        <authorList>
            <consortium name="DOE Joint Genome Institute"/>
            <person name="Mondo S.J."/>
            <person name="Dannebaum R.O."/>
            <person name="Kuo R.C."/>
            <person name="Labutti K."/>
            <person name="Haridas S."/>
            <person name="Kuo A."/>
            <person name="Salamov A."/>
            <person name="Ahrendt S.R."/>
            <person name="Lipzen A."/>
            <person name="Sullivan W."/>
            <person name="Andreopoulos W.B."/>
            <person name="Clum A."/>
            <person name="Lindquist E."/>
            <person name="Daum C."/>
            <person name="Ramamoorthy G.K."/>
            <person name="Gryganskyi A."/>
            <person name="Culley D."/>
            <person name="Magnuson J.K."/>
            <person name="James T.Y."/>
            <person name="O'Malley M.A."/>
            <person name="Stajich J.E."/>
            <person name="Spatafora J.W."/>
            <person name="Visel A."/>
            <person name="Grigoriev I.V."/>
        </authorList>
    </citation>
    <scope>NUCLEOTIDE SEQUENCE [LARGE SCALE GENOMIC DNA]</scope>
    <source>
        <strain evidence="2 3">CBS 129021</strain>
    </source>
</reference>
<feature type="region of interest" description="Disordered" evidence="1">
    <location>
        <begin position="1"/>
        <end position="101"/>
    </location>
</feature>
<name>A0A1Y2EBP2_9PEZI</name>
<sequence>MFSRQNQEQTQASSSSQSLRSTASFKHRFGLDDDDEKGQTAQPPSSKRRSVTFAPFFGPGSGRGDDKSYDNGYFSDAGRRHHRRRRSSTPESPIVENLQGACNPSHPSPFIPWIFVERLIPTLPNLTAKAANYSNLRTSLHSTALTDLESAQEVLTTEATSKIKSNREALAKLECAYGKLVAPISQVTVKEDYVADSPAGSPRDAVMVDMSTAVPEFEARVSATVKELDTLWAS</sequence>
<evidence type="ECO:0000313" key="2">
    <source>
        <dbReference type="EMBL" id="ORY68724.1"/>
    </source>
</evidence>
<evidence type="ECO:0000256" key="1">
    <source>
        <dbReference type="SAM" id="MobiDB-lite"/>
    </source>
</evidence>
<dbReference type="OrthoDB" id="4687746at2759"/>
<accession>A0A1Y2EBP2</accession>
<proteinExistence type="predicted"/>
<comment type="caution">
    <text evidence="2">The sequence shown here is derived from an EMBL/GenBank/DDBJ whole genome shotgun (WGS) entry which is preliminary data.</text>
</comment>
<dbReference type="Proteomes" id="UP000193689">
    <property type="component" value="Unassembled WGS sequence"/>
</dbReference>
<dbReference type="GeneID" id="63769819"/>
<dbReference type="EMBL" id="MCFJ01000003">
    <property type="protein sequence ID" value="ORY68724.1"/>
    <property type="molecule type" value="Genomic_DNA"/>
</dbReference>